<name>A0A6A5GDK3_CAERE</name>
<dbReference type="GeneID" id="9839292"/>
<sequence>MRSVELTSAYNRVLEQSEDDQFNGAHLHRKGIRRKCENVDKINDWELIGSRTYSWKGNEVLRCKHWDKVAIRWHLSTCSAYGDCSGGTNVDYATKAQNWTEMPVWRNAFTYVQVPGQLNKTQQLRLGLTGYDSRKTQVEAFAPLKIDVDWRWQITRDGCNNFVVRMSAMSMINEKMRPKLERFCRLFDKDHFVDCTNL</sequence>
<dbReference type="CTD" id="9839292"/>
<gene>
    <name evidence="1" type="ORF">GCK72_019356</name>
</gene>
<evidence type="ECO:0000313" key="2">
    <source>
        <dbReference type="Proteomes" id="UP000483820"/>
    </source>
</evidence>
<dbReference type="KEGG" id="crq:GCK72_019356"/>
<organism evidence="1 2">
    <name type="scientific">Caenorhabditis remanei</name>
    <name type="common">Caenorhabditis vulgaris</name>
    <dbReference type="NCBI Taxonomy" id="31234"/>
    <lineage>
        <taxon>Eukaryota</taxon>
        <taxon>Metazoa</taxon>
        <taxon>Ecdysozoa</taxon>
        <taxon>Nematoda</taxon>
        <taxon>Chromadorea</taxon>
        <taxon>Rhabditida</taxon>
        <taxon>Rhabditina</taxon>
        <taxon>Rhabditomorpha</taxon>
        <taxon>Rhabditoidea</taxon>
        <taxon>Rhabditidae</taxon>
        <taxon>Peloderinae</taxon>
        <taxon>Caenorhabditis</taxon>
    </lineage>
</organism>
<reference evidence="1 2" key="1">
    <citation type="submission" date="2019-12" db="EMBL/GenBank/DDBJ databases">
        <title>Chromosome-level assembly of the Caenorhabditis remanei genome.</title>
        <authorList>
            <person name="Teterina A.A."/>
            <person name="Willis J.H."/>
            <person name="Phillips P.C."/>
        </authorList>
    </citation>
    <scope>NUCLEOTIDE SEQUENCE [LARGE SCALE GENOMIC DNA]</scope>
    <source>
        <strain evidence="1 2">PX506</strain>
        <tissue evidence="1">Whole organism</tissue>
    </source>
</reference>
<dbReference type="RefSeq" id="XP_003115780.2">
    <property type="nucleotide sequence ID" value="XM_003115732.2"/>
</dbReference>
<accession>A0A6A5GDK3</accession>
<dbReference type="AlphaFoldDB" id="A0A6A5GDK3"/>
<comment type="caution">
    <text evidence="1">The sequence shown here is derived from an EMBL/GenBank/DDBJ whole genome shotgun (WGS) entry which is preliminary data.</text>
</comment>
<proteinExistence type="predicted"/>
<dbReference type="EMBL" id="WUAV01000005">
    <property type="protein sequence ID" value="KAF1752801.1"/>
    <property type="molecule type" value="Genomic_DNA"/>
</dbReference>
<dbReference type="Proteomes" id="UP000483820">
    <property type="component" value="Chromosome V"/>
</dbReference>
<evidence type="ECO:0000313" key="1">
    <source>
        <dbReference type="EMBL" id="KAF1752801.1"/>
    </source>
</evidence>
<protein>
    <submittedName>
        <fullName evidence="1">Uncharacterized protein</fullName>
    </submittedName>
</protein>